<keyword evidence="3" id="KW-1185">Reference proteome</keyword>
<proteinExistence type="predicted"/>
<evidence type="ECO:0000256" key="1">
    <source>
        <dbReference type="SAM" id="Phobius"/>
    </source>
</evidence>
<evidence type="ECO:0000313" key="3">
    <source>
        <dbReference type="Proteomes" id="UP000616201"/>
    </source>
</evidence>
<dbReference type="AlphaFoldDB" id="A0A928YQ23"/>
<keyword evidence="1" id="KW-1133">Transmembrane helix</keyword>
<evidence type="ECO:0000313" key="2">
    <source>
        <dbReference type="EMBL" id="MBE8713504.1"/>
    </source>
</evidence>
<feature type="transmembrane region" description="Helical" evidence="1">
    <location>
        <begin position="31"/>
        <end position="52"/>
    </location>
</feature>
<feature type="transmembrane region" description="Helical" evidence="1">
    <location>
        <begin position="6"/>
        <end position="24"/>
    </location>
</feature>
<gene>
    <name evidence="2" type="ORF">C4F49_07420</name>
</gene>
<dbReference type="EMBL" id="PRDK01000004">
    <property type="protein sequence ID" value="MBE8713504.1"/>
    <property type="molecule type" value="Genomic_DNA"/>
</dbReference>
<sequence>MVGPSIIFYLFFGIPYILVMYWLVKQDKKKRVLGMVVVTLIAVLGFMVSRIASKNAEQNYKQHQIDSRAIEQEETSK</sequence>
<dbReference type="Proteomes" id="UP000616201">
    <property type="component" value="Unassembled WGS sequence"/>
</dbReference>
<keyword evidence="1" id="KW-0812">Transmembrane</keyword>
<accession>A0A928YQ23</accession>
<keyword evidence="1" id="KW-0472">Membrane</keyword>
<protein>
    <submittedName>
        <fullName evidence="2">Uncharacterized protein</fullName>
    </submittedName>
</protein>
<organism evidence="2 3">
    <name type="scientific">Sphingobacterium hungaricum</name>
    <dbReference type="NCBI Taxonomy" id="2082723"/>
    <lineage>
        <taxon>Bacteria</taxon>
        <taxon>Pseudomonadati</taxon>
        <taxon>Bacteroidota</taxon>
        <taxon>Sphingobacteriia</taxon>
        <taxon>Sphingobacteriales</taxon>
        <taxon>Sphingobacteriaceae</taxon>
        <taxon>Sphingobacterium</taxon>
    </lineage>
</organism>
<dbReference type="RefSeq" id="WP_196935443.1">
    <property type="nucleotide sequence ID" value="NZ_MU158698.1"/>
</dbReference>
<reference evidence="2" key="1">
    <citation type="submission" date="2018-02" db="EMBL/GenBank/DDBJ databases">
        <authorList>
            <person name="Vasarhelyi B.M."/>
            <person name="Deshmukh S."/>
            <person name="Balint B."/>
            <person name="Kukolya J."/>
        </authorList>
    </citation>
    <scope>NUCLEOTIDE SEQUENCE</scope>
    <source>
        <strain evidence="2">KB22</strain>
    </source>
</reference>
<comment type="caution">
    <text evidence="2">The sequence shown here is derived from an EMBL/GenBank/DDBJ whole genome shotgun (WGS) entry which is preliminary data.</text>
</comment>
<name>A0A928YQ23_9SPHI</name>